<feature type="transmembrane region" description="Helical" evidence="8">
    <location>
        <begin position="231"/>
        <end position="252"/>
    </location>
</feature>
<feature type="transmembrane region" description="Helical" evidence="8">
    <location>
        <begin position="110"/>
        <end position="127"/>
    </location>
</feature>
<evidence type="ECO:0000256" key="3">
    <source>
        <dbReference type="ARBA" id="ARBA00022448"/>
    </source>
</evidence>
<evidence type="ECO:0000256" key="6">
    <source>
        <dbReference type="ARBA" id="ARBA00022989"/>
    </source>
</evidence>
<reference evidence="9 10" key="1">
    <citation type="journal article" date="2013" name="Antonie Van Leeuwenhoek">
        <title>Dongia rigui sp. nov., isolated from freshwater of a large wetland in Korea.</title>
        <authorList>
            <person name="Baik K.S."/>
            <person name="Hwang Y.M."/>
            <person name="Choi J.S."/>
            <person name="Kwon J."/>
            <person name="Seong C.N."/>
        </authorList>
    </citation>
    <scope>NUCLEOTIDE SEQUENCE [LARGE SCALE GENOMIC DNA]</scope>
    <source>
        <strain evidence="9 10">04SU4-P</strain>
    </source>
</reference>
<feature type="transmembrane region" description="Helical" evidence="8">
    <location>
        <begin position="160"/>
        <end position="183"/>
    </location>
</feature>
<keyword evidence="3" id="KW-0813">Transport</keyword>
<dbReference type="PANTHER" id="PTHR30269">
    <property type="entry name" value="TRANSMEMBRANE PROTEIN YFCA"/>
    <property type="match status" value="1"/>
</dbReference>
<dbReference type="InterPro" id="IPR052017">
    <property type="entry name" value="TSUP"/>
</dbReference>
<dbReference type="Pfam" id="PF01925">
    <property type="entry name" value="TauE"/>
    <property type="match status" value="1"/>
</dbReference>
<evidence type="ECO:0000313" key="10">
    <source>
        <dbReference type="Proteomes" id="UP001271769"/>
    </source>
</evidence>
<dbReference type="RefSeq" id="WP_320501485.1">
    <property type="nucleotide sequence ID" value="NZ_JAXCLX010000002.1"/>
</dbReference>
<keyword evidence="7 8" id="KW-0472">Membrane</keyword>
<keyword evidence="5 8" id="KW-0812">Transmembrane</keyword>
<comment type="similarity">
    <text evidence="2 8">Belongs to the 4-toluene sulfonate uptake permease (TSUP) (TC 2.A.102) family.</text>
</comment>
<keyword evidence="6 8" id="KW-1133">Transmembrane helix</keyword>
<feature type="transmembrane region" description="Helical" evidence="8">
    <location>
        <begin position="86"/>
        <end position="104"/>
    </location>
</feature>
<evidence type="ECO:0000256" key="2">
    <source>
        <dbReference type="ARBA" id="ARBA00009142"/>
    </source>
</evidence>
<name>A0ABU5E2G8_9PROT</name>
<sequence>MIDALLGYAIDNWQSLAISSAAIFLAAVVRGFSGFGFSLLSITAISLILPPREIVPSIFLLEVAASINLIPSIWREIDWRSLRWLLLGYVVALPFGVYALALLPEPPMQLAMSVFVLATTIMMLRGFRLQKPPAPVATTATGAASGIFNGAFGIGGPPVVLFFFSTPAAAAVGRASVITFFLSTDILGLGWQAHLGLITAQSFAQFLAWLPTLLIGVWVGAHGFRRIDQALFRRIVLWILVALAILTFAKAIHDLI</sequence>
<proteinExistence type="inferred from homology"/>
<evidence type="ECO:0000256" key="7">
    <source>
        <dbReference type="ARBA" id="ARBA00023136"/>
    </source>
</evidence>
<accession>A0ABU5E2G8</accession>
<evidence type="ECO:0000256" key="8">
    <source>
        <dbReference type="RuleBase" id="RU363041"/>
    </source>
</evidence>
<dbReference type="InterPro" id="IPR002781">
    <property type="entry name" value="TM_pro_TauE-like"/>
</dbReference>
<feature type="transmembrane region" description="Helical" evidence="8">
    <location>
        <begin position="54"/>
        <end position="74"/>
    </location>
</feature>
<keyword evidence="10" id="KW-1185">Reference proteome</keyword>
<protein>
    <recommendedName>
        <fullName evidence="8">Probable membrane transporter protein</fullName>
    </recommendedName>
</protein>
<evidence type="ECO:0000256" key="4">
    <source>
        <dbReference type="ARBA" id="ARBA00022475"/>
    </source>
</evidence>
<keyword evidence="4 8" id="KW-1003">Cell membrane</keyword>
<evidence type="ECO:0000313" key="9">
    <source>
        <dbReference type="EMBL" id="MDY0873016.1"/>
    </source>
</evidence>
<feature type="transmembrane region" description="Helical" evidence="8">
    <location>
        <begin position="21"/>
        <end position="48"/>
    </location>
</feature>
<evidence type="ECO:0000256" key="5">
    <source>
        <dbReference type="ARBA" id="ARBA00022692"/>
    </source>
</evidence>
<comment type="subcellular location">
    <subcellularLocation>
        <location evidence="1 8">Cell membrane</location>
        <topology evidence="1 8">Multi-pass membrane protein</topology>
    </subcellularLocation>
</comment>
<organism evidence="9 10">
    <name type="scientific">Dongia rigui</name>
    <dbReference type="NCBI Taxonomy" id="940149"/>
    <lineage>
        <taxon>Bacteria</taxon>
        <taxon>Pseudomonadati</taxon>
        <taxon>Pseudomonadota</taxon>
        <taxon>Alphaproteobacteria</taxon>
        <taxon>Rhodospirillales</taxon>
        <taxon>Dongiaceae</taxon>
        <taxon>Dongia</taxon>
    </lineage>
</organism>
<dbReference type="PANTHER" id="PTHR30269:SF37">
    <property type="entry name" value="MEMBRANE TRANSPORTER PROTEIN"/>
    <property type="match status" value="1"/>
</dbReference>
<feature type="transmembrane region" description="Helical" evidence="8">
    <location>
        <begin position="134"/>
        <end position="154"/>
    </location>
</feature>
<gene>
    <name evidence="9" type="ORF">SMD31_13825</name>
</gene>
<evidence type="ECO:0000256" key="1">
    <source>
        <dbReference type="ARBA" id="ARBA00004651"/>
    </source>
</evidence>
<comment type="caution">
    <text evidence="9">The sequence shown here is derived from an EMBL/GenBank/DDBJ whole genome shotgun (WGS) entry which is preliminary data.</text>
</comment>
<dbReference type="EMBL" id="JAXCLX010000002">
    <property type="protein sequence ID" value="MDY0873016.1"/>
    <property type="molecule type" value="Genomic_DNA"/>
</dbReference>
<dbReference type="Proteomes" id="UP001271769">
    <property type="component" value="Unassembled WGS sequence"/>
</dbReference>
<feature type="transmembrane region" description="Helical" evidence="8">
    <location>
        <begin position="195"/>
        <end position="219"/>
    </location>
</feature>